<dbReference type="CDD" id="cd00431">
    <property type="entry name" value="cysteine_hydrolases"/>
    <property type="match status" value="1"/>
</dbReference>
<dbReference type="OrthoDB" id="167809at2759"/>
<evidence type="ECO:0000256" key="1">
    <source>
        <dbReference type="ARBA" id="ARBA00006336"/>
    </source>
</evidence>
<dbReference type="InterPro" id="IPR036380">
    <property type="entry name" value="Isochorismatase-like_sf"/>
</dbReference>
<dbReference type="Pfam" id="PF00857">
    <property type="entry name" value="Isochorismatase"/>
    <property type="match status" value="1"/>
</dbReference>
<gene>
    <name evidence="4" type="ORF">B2J93_2149</name>
</gene>
<dbReference type="InterPro" id="IPR000868">
    <property type="entry name" value="Isochorismatase-like_dom"/>
</dbReference>
<feature type="domain" description="Isochorismatase-like" evidence="3">
    <location>
        <begin position="77"/>
        <end position="267"/>
    </location>
</feature>
<sequence>MENSIKPEDTASYCGSNISSAVQVSSSSESDLVTSGSQPPNQGVLDNCRASLSLTVRDSKSSNQHNPEAEFLAQTNALVIIDVQNEFLSTRGNFPIHETCRLDLIKNLQLLIPRFRRAGGAVVWVNAVYEDLTEEPAAMTAQARGDGIVGSNPWLVAATHVHPVSCCAAGTWGAAPYPAVFALAEPADAVLSKGAYSAFRGTTALREALRSRGATDVFFAGCASGTCVLASVLDAVRIGEARVHVVPDCLGWRRRNTHEEALRRFGELGVGLVESGEVGFGGGRRSPLAPARMGPSG</sequence>
<proteinExistence type="inferred from homology"/>
<comment type="caution">
    <text evidence="4">The sequence shown here is derived from an EMBL/GenBank/DDBJ whole genome shotgun (WGS) entry which is preliminary data.</text>
</comment>
<dbReference type="InterPro" id="IPR050272">
    <property type="entry name" value="Isochorismatase-like_hydrls"/>
</dbReference>
<dbReference type="EMBL" id="MZNU01000266">
    <property type="protein sequence ID" value="OWP01633.1"/>
    <property type="molecule type" value="Genomic_DNA"/>
</dbReference>
<protein>
    <recommendedName>
        <fullName evidence="3">Isochorismatase-like domain-containing protein</fullName>
    </recommendedName>
</protein>
<accession>A0A218Z257</accession>
<dbReference type="PANTHER" id="PTHR43540">
    <property type="entry name" value="PEROXYUREIDOACRYLATE/UREIDOACRYLATE AMIDOHYDROLASE-RELATED"/>
    <property type="match status" value="1"/>
</dbReference>
<keyword evidence="5" id="KW-1185">Reference proteome</keyword>
<comment type="similarity">
    <text evidence="1">Belongs to the isochorismatase family.</text>
</comment>
<reference evidence="4 5" key="1">
    <citation type="submission" date="2017-04" db="EMBL/GenBank/DDBJ databases">
        <title>Draft genome sequence of Marssonina coronaria NL1: causal agent of apple blotch.</title>
        <authorList>
            <person name="Cheng Q."/>
        </authorList>
    </citation>
    <scope>NUCLEOTIDE SEQUENCE [LARGE SCALE GENOMIC DNA]</scope>
    <source>
        <strain evidence="4 5">NL1</strain>
    </source>
</reference>
<evidence type="ECO:0000259" key="3">
    <source>
        <dbReference type="Pfam" id="PF00857"/>
    </source>
</evidence>
<dbReference type="AlphaFoldDB" id="A0A218Z257"/>
<dbReference type="SUPFAM" id="SSF52499">
    <property type="entry name" value="Isochorismatase-like hydrolases"/>
    <property type="match status" value="1"/>
</dbReference>
<dbReference type="Gene3D" id="3.40.50.850">
    <property type="entry name" value="Isochorismatase-like"/>
    <property type="match status" value="1"/>
</dbReference>
<evidence type="ECO:0000313" key="4">
    <source>
        <dbReference type="EMBL" id="OWP01633.1"/>
    </source>
</evidence>
<organism evidence="4 5">
    <name type="scientific">Diplocarpon coronariae</name>
    <dbReference type="NCBI Taxonomy" id="2795749"/>
    <lineage>
        <taxon>Eukaryota</taxon>
        <taxon>Fungi</taxon>
        <taxon>Dikarya</taxon>
        <taxon>Ascomycota</taxon>
        <taxon>Pezizomycotina</taxon>
        <taxon>Leotiomycetes</taxon>
        <taxon>Helotiales</taxon>
        <taxon>Drepanopezizaceae</taxon>
        <taxon>Diplocarpon</taxon>
    </lineage>
</organism>
<evidence type="ECO:0000256" key="2">
    <source>
        <dbReference type="ARBA" id="ARBA00022801"/>
    </source>
</evidence>
<dbReference type="Proteomes" id="UP000242519">
    <property type="component" value="Unassembled WGS sequence"/>
</dbReference>
<evidence type="ECO:0000313" key="5">
    <source>
        <dbReference type="Proteomes" id="UP000242519"/>
    </source>
</evidence>
<name>A0A218Z257_9HELO</name>
<dbReference type="STRING" id="503106.A0A218Z257"/>
<dbReference type="InParanoid" id="A0A218Z257"/>
<dbReference type="GO" id="GO:0016787">
    <property type="term" value="F:hydrolase activity"/>
    <property type="evidence" value="ECO:0007669"/>
    <property type="project" value="UniProtKB-KW"/>
</dbReference>
<keyword evidence="2" id="KW-0378">Hydrolase</keyword>